<feature type="compositionally biased region" description="Basic and acidic residues" evidence="1">
    <location>
        <begin position="339"/>
        <end position="354"/>
    </location>
</feature>
<dbReference type="AlphaFoldDB" id="A0A5C6MU50"/>
<dbReference type="EMBL" id="RHFK02000020">
    <property type="protein sequence ID" value="TWW57858.1"/>
    <property type="molecule type" value="Genomic_DNA"/>
</dbReference>
<accession>A0A5C6MU50</accession>
<dbReference type="PANTHER" id="PTHR12436:SF38">
    <property type="entry name" value="SAC3 DOMAIN-CONTAINING PROTEIN 1"/>
    <property type="match status" value="1"/>
</dbReference>
<proteinExistence type="predicted"/>
<dbReference type="InterPro" id="IPR005062">
    <property type="entry name" value="SAC3/GANP/THP3_conserved"/>
</dbReference>
<reference evidence="3 4" key="1">
    <citation type="submission" date="2019-04" db="EMBL/GenBank/DDBJ databases">
        <title>Chromosome genome assembly for Takifugu flavidus.</title>
        <authorList>
            <person name="Xiao S."/>
        </authorList>
    </citation>
    <scope>NUCLEOTIDE SEQUENCE [LARGE SCALE GENOMIC DNA]</scope>
    <source>
        <strain evidence="3">HTHZ2018</strain>
        <tissue evidence="3">Muscle</tissue>
    </source>
</reference>
<feature type="region of interest" description="Disordered" evidence="1">
    <location>
        <begin position="1"/>
        <end position="110"/>
    </location>
</feature>
<keyword evidence="4" id="KW-1185">Reference proteome</keyword>
<dbReference type="PANTHER" id="PTHR12436">
    <property type="entry name" value="80 KDA MCM3-ASSOCIATED PROTEIN"/>
    <property type="match status" value="1"/>
</dbReference>
<gene>
    <name evidence="3" type="ORF">D4764_07G0005770</name>
</gene>
<protein>
    <submittedName>
        <fullName evidence="3">HAUS augmin-like complex subunit 8 HEC1/NDC80-interacting centrosome-associated protein 1</fullName>
    </submittedName>
</protein>
<feature type="compositionally biased region" description="Polar residues" evidence="1">
    <location>
        <begin position="329"/>
        <end position="338"/>
    </location>
</feature>
<dbReference type="GO" id="GO:0005819">
    <property type="term" value="C:spindle"/>
    <property type="evidence" value="ECO:0007669"/>
    <property type="project" value="TreeGrafter"/>
</dbReference>
<feature type="domain" description="SAC3/GANP/THP3 conserved" evidence="2">
    <location>
        <begin position="445"/>
        <end position="649"/>
    </location>
</feature>
<comment type="caution">
    <text evidence="3">The sequence shown here is derived from an EMBL/GenBank/DDBJ whole genome shotgun (WGS) entry which is preliminary data.</text>
</comment>
<organism evidence="3 4">
    <name type="scientific">Takifugu flavidus</name>
    <name type="common">sansaifugu</name>
    <dbReference type="NCBI Taxonomy" id="433684"/>
    <lineage>
        <taxon>Eukaryota</taxon>
        <taxon>Metazoa</taxon>
        <taxon>Chordata</taxon>
        <taxon>Craniata</taxon>
        <taxon>Vertebrata</taxon>
        <taxon>Euteleostomi</taxon>
        <taxon>Actinopterygii</taxon>
        <taxon>Neopterygii</taxon>
        <taxon>Teleostei</taxon>
        <taxon>Neoteleostei</taxon>
        <taxon>Acanthomorphata</taxon>
        <taxon>Eupercaria</taxon>
        <taxon>Tetraodontiformes</taxon>
        <taxon>Tetradontoidea</taxon>
        <taxon>Tetraodontidae</taxon>
        <taxon>Takifugu</taxon>
    </lineage>
</organism>
<dbReference type="Pfam" id="PF03399">
    <property type="entry name" value="SAC3_GANP"/>
    <property type="match status" value="1"/>
</dbReference>
<dbReference type="GO" id="GO:0005634">
    <property type="term" value="C:nucleus"/>
    <property type="evidence" value="ECO:0007669"/>
    <property type="project" value="TreeGrafter"/>
</dbReference>
<dbReference type="Gene3D" id="1.25.40.990">
    <property type="match status" value="1"/>
</dbReference>
<dbReference type="GO" id="GO:0051225">
    <property type="term" value="P:spindle assembly"/>
    <property type="evidence" value="ECO:0007669"/>
    <property type="project" value="TreeGrafter"/>
</dbReference>
<dbReference type="GO" id="GO:0051298">
    <property type="term" value="P:centrosome duplication"/>
    <property type="evidence" value="ECO:0007669"/>
    <property type="project" value="TreeGrafter"/>
</dbReference>
<dbReference type="InterPro" id="IPR045107">
    <property type="entry name" value="SAC3/GANP/THP3"/>
</dbReference>
<dbReference type="GO" id="GO:0005813">
    <property type="term" value="C:centrosome"/>
    <property type="evidence" value="ECO:0007669"/>
    <property type="project" value="TreeGrafter"/>
</dbReference>
<evidence type="ECO:0000313" key="3">
    <source>
        <dbReference type="EMBL" id="TWW57858.1"/>
    </source>
</evidence>
<feature type="compositionally biased region" description="Low complexity" evidence="1">
    <location>
        <begin position="26"/>
        <end position="72"/>
    </location>
</feature>
<dbReference type="Proteomes" id="UP000324091">
    <property type="component" value="Chromosome 7"/>
</dbReference>
<evidence type="ECO:0000256" key="1">
    <source>
        <dbReference type="SAM" id="MobiDB-lite"/>
    </source>
</evidence>
<feature type="region of interest" description="Disordered" evidence="1">
    <location>
        <begin position="329"/>
        <end position="354"/>
    </location>
</feature>
<evidence type="ECO:0000313" key="4">
    <source>
        <dbReference type="Proteomes" id="UP000324091"/>
    </source>
</evidence>
<name>A0A5C6MU50_9TELE</name>
<feature type="compositionally biased region" description="Polar residues" evidence="1">
    <location>
        <begin position="1"/>
        <end position="20"/>
    </location>
</feature>
<sequence length="694" mass="78244">MASRRTTLGPNTFKNVTTDAKSAKGSTADNTASTRTTTGKKVVKSGTIVKSRYMQAAEKSSLSKSNSLTNESIAVPPKPSSPKPSGIRSKVSTPPKPKFGTPPKRSLAPHALGASTLPHETELSMIGKSVLQSTFSDGHCFGPDFDISVIKDKTDHEHVAEPERNPENDKKLIEMQTFLLAYLTAKMESNTAKLKAEAEARILQEMEEEHALHNEVQEKKRQYLLMEKERTINEMLDLQVAVLTPVADAAKEFTKEYISFATAVDTTRHELPVKNFYIDGDRREFLDKAETCLKESEKLLLECTEGAHEDNSTSLECLRDIKIMSKNISQELSGSSNSQRRDAPVGREQINREQWRCQTKSRLKEVKEDEPQPLETAPKGSCLTMCSVGELRERERQKRLHRFEMMPGTERDRLPRGDPLRAVKEYTRPAAGKDSTNPAELRPAEVYSFVFDRLRGVKQDMIIQRISGLNCAAILERMVRFLIYSSYRLCGEPPHLYNPCINDTHLQENLTWLLDCYAREKGPYPNQEEFYALGLLYNLGLVRPAQHILELPKGLRSSPTITLALSINKAFLERNPVCVLRLAQRLDFLQSCALHRHLVACRRDLLLIYSHGYNSRNCRFPLDRLAQLLSLDASHAAQLCRAYGLEVTQDSQVVFCKTAFAEPEKGNLLCKQYHSIVADKQKDLAIENIIHGCT</sequence>
<evidence type="ECO:0000259" key="2">
    <source>
        <dbReference type="Pfam" id="PF03399"/>
    </source>
</evidence>